<feature type="binding site" evidence="4">
    <location>
        <position position="93"/>
    </location>
    <ligand>
        <name>a divalent metal cation</name>
        <dbReference type="ChEBI" id="CHEBI:60240"/>
        <label>1</label>
    </ligand>
</feature>
<dbReference type="GO" id="GO:0005829">
    <property type="term" value="C:cytosol"/>
    <property type="evidence" value="ECO:0007669"/>
    <property type="project" value="TreeGrafter"/>
</dbReference>
<reference evidence="6" key="2">
    <citation type="submission" date="2021-04" db="EMBL/GenBank/DDBJ databases">
        <title>Complete Genome and methylome analysis of Thiothrix fructosivorans ATCC 49748.</title>
        <authorList>
            <person name="Fomenkov A."/>
            <person name="Sun L."/>
            <person name="Vincze T."/>
            <person name="Grabovich M.Y."/>
            <person name="Roberts R.J."/>
        </authorList>
    </citation>
    <scope>NUCLEOTIDE SEQUENCE</scope>
    <source>
        <strain evidence="6">ATCC 49748</strain>
    </source>
</reference>
<feature type="binding site" evidence="4">
    <location>
        <position position="7"/>
    </location>
    <ligand>
        <name>a divalent metal cation</name>
        <dbReference type="ChEBI" id="CHEBI:60240"/>
        <label>1</label>
    </ligand>
</feature>
<reference evidence="5 7" key="1">
    <citation type="submission" date="2021-03" db="EMBL/GenBank/DDBJ databases">
        <title>Draft genome and methylome analysis of Thiotrix fructosivoruns ATCC 49748.</title>
        <authorList>
            <person name="Fomenkov A."/>
            <person name="Grabovich M.Y."/>
            <person name="Roberts R.J."/>
        </authorList>
    </citation>
    <scope>NUCLEOTIDE SEQUENCE [LARGE SCALE GENOMIC DNA]</scope>
    <source>
        <strain evidence="5 7">ATCC 49748</strain>
    </source>
</reference>
<evidence type="ECO:0000256" key="2">
    <source>
        <dbReference type="ARBA" id="ARBA00022723"/>
    </source>
</evidence>
<dbReference type="PIRSF" id="PIRSF005902">
    <property type="entry name" value="DNase_TatD"/>
    <property type="match status" value="1"/>
</dbReference>
<dbReference type="Gene3D" id="3.20.20.140">
    <property type="entry name" value="Metal-dependent hydrolases"/>
    <property type="match status" value="1"/>
</dbReference>
<dbReference type="Pfam" id="PF01026">
    <property type="entry name" value="TatD_DNase"/>
    <property type="match status" value="1"/>
</dbReference>
<accession>A0A8B0ST57</accession>
<dbReference type="SUPFAM" id="SSF51556">
    <property type="entry name" value="Metallo-dependent hydrolases"/>
    <property type="match status" value="1"/>
</dbReference>
<dbReference type="RefSeq" id="WP_207250106.1">
    <property type="nucleotide sequence ID" value="NZ_JAFMPM010000006.1"/>
</dbReference>
<dbReference type="GO" id="GO:0046872">
    <property type="term" value="F:metal ion binding"/>
    <property type="evidence" value="ECO:0007669"/>
    <property type="project" value="UniProtKB-KW"/>
</dbReference>
<keyword evidence="7" id="KW-1185">Reference proteome</keyword>
<dbReference type="PROSITE" id="PS01091">
    <property type="entry name" value="TATD_3"/>
    <property type="match status" value="1"/>
</dbReference>
<dbReference type="FunFam" id="3.20.20.140:FF:000005">
    <property type="entry name" value="TatD family hydrolase"/>
    <property type="match status" value="1"/>
</dbReference>
<dbReference type="PANTHER" id="PTHR46124:SF3">
    <property type="entry name" value="HYDROLASE"/>
    <property type="match status" value="1"/>
</dbReference>
<dbReference type="GO" id="GO:0016788">
    <property type="term" value="F:hydrolase activity, acting on ester bonds"/>
    <property type="evidence" value="ECO:0007669"/>
    <property type="project" value="InterPro"/>
</dbReference>
<evidence type="ECO:0000256" key="4">
    <source>
        <dbReference type="PIRSR" id="PIRSR005902-1"/>
    </source>
</evidence>
<evidence type="ECO:0000256" key="3">
    <source>
        <dbReference type="ARBA" id="ARBA00022801"/>
    </source>
</evidence>
<evidence type="ECO:0000256" key="1">
    <source>
        <dbReference type="ARBA" id="ARBA00009275"/>
    </source>
</evidence>
<comment type="similarity">
    <text evidence="1">Belongs to the metallo-dependent hydrolases superfamily. TatD-type hydrolase family.</text>
</comment>
<name>A0A8B0ST57_9GAMM</name>
<proteinExistence type="inferred from homology"/>
<dbReference type="Proteomes" id="UP000664466">
    <property type="component" value="Unassembled WGS sequence"/>
</dbReference>
<feature type="binding site" evidence="4">
    <location>
        <position position="9"/>
    </location>
    <ligand>
        <name>a divalent metal cation</name>
        <dbReference type="ChEBI" id="CHEBI:60240"/>
        <label>1</label>
    </ligand>
</feature>
<keyword evidence="2 4" id="KW-0479">Metal-binding</keyword>
<feature type="binding site" evidence="4">
    <location>
        <position position="129"/>
    </location>
    <ligand>
        <name>a divalent metal cation</name>
        <dbReference type="ChEBI" id="CHEBI:60240"/>
        <label>2</label>
    </ligand>
</feature>
<keyword evidence="3 6" id="KW-0378">Hydrolase</keyword>
<gene>
    <name evidence="6" type="ORF">J1836_007175</name>
    <name evidence="5" type="ORF">J1836_05650</name>
</gene>
<dbReference type="InterPro" id="IPR032466">
    <property type="entry name" value="Metal_Hydrolase"/>
</dbReference>
<sequence>MKLIDTHCHFDEPDFDDERSSLADKIQQAGVAGLIFPATSAKHWPRLRDICVTSPHFHATYGLHPVCLAEHTPQDLAALPHWLAQERPVAVGECGLDFFLPQLDIQQQEALFIAHLKLAREFELPLIIHARRSLDCVLKHIRRFSGKNTGVTGVIHSFAGSQQQAEQLINLGFYLGVGGTCTYPRAQRLRTVLSHVPLETLLLETDAPDQPDSAWRGKRNDSTRLPVIAQTLAELRGESLEQIAEVTTANAIHLFKLQIDFLPSLKEGDS</sequence>
<evidence type="ECO:0000313" key="6">
    <source>
        <dbReference type="EMBL" id="QTX12102.1"/>
    </source>
</evidence>
<dbReference type="PANTHER" id="PTHR46124">
    <property type="entry name" value="D-AMINOACYL-TRNA DEACYLASE"/>
    <property type="match status" value="1"/>
</dbReference>
<evidence type="ECO:0000313" key="7">
    <source>
        <dbReference type="Proteomes" id="UP000664466"/>
    </source>
</evidence>
<evidence type="ECO:0000313" key="5">
    <source>
        <dbReference type="EMBL" id="MBO0612417.1"/>
    </source>
</evidence>
<feature type="binding site" evidence="4">
    <location>
        <position position="156"/>
    </location>
    <ligand>
        <name>a divalent metal cation</name>
        <dbReference type="ChEBI" id="CHEBI:60240"/>
        <label>2</label>
    </ligand>
</feature>
<dbReference type="InterPro" id="IPR018228">
    <property type="entry name" value="DNase_TatD-rel_CS"/>
</dbReference>
<organism evidence="6">
    <name type="scientific">Thiothrix fructosivorans</name>
    <dbReference type="NCBI Taxonomy" id="111770"/>
    <lineage>
        <taxon>Bacteria</taxon>
        <taxon>Pseudomonadati</taxon>
        <taxon>Pseudomonadota</taxon>
        <taxon>Gammaproteobacteria</taxon>
        <taxon>Thiotrichales</taxon>
        <taxon>Thiotrichaceae</taxon>
        <taxon>Thiothrix</taxon>
    </lineage>
</organism>
<dbReference type="InterPro" id="IPR001130">
    <property type="entry name" value="TatD-like"/>
</dbReference>
<dbReference type="PROSITE" id="PS01137">
    <property type="entry name" value="TATD_1"/>
    <property type="match status" value="1"/>
</dbReference>
<dbReference type="EMBL" id="JAFMPM010000006">
    <property type="protein sequence ID" value="MBO0612417.1"/>
    <property type="molecule type" value="Genomic_DNA"/>
</dbReference>
<dbReference type="EMBL" id="CP072748">
    <property type="protein sequence ID" value="QTX12102.1"/>
    <property type="molecule type" value="Genomic_DNA"/>
</dbReference>
<protein>
    <submittedName>
        <fullName evidence="6">TatD family hydrolase</fullName>
    </submittedName>
</protein>
<feature type="binding site" evidence="4">
    <location>
        <position position="206"/>
    </location>
    <ligand>
        <name>a divalent metal cation</name>
        <dbReference type="ChEBI" id="CHEBI:60240"/>
        <label>1</label>
    </ligand>
</feature>
<dbReference type="AlphaFoldDB" id="A0A8B0ST57"/>
<dbReference type="CDD" id="cd01310">
    <property type="entry name" value="TatD_DNAse"/>
    <property type="match status" value="1"/>
</dbReference>